<dbReference type="Proteomes" id="UP001367508">
    <property type="component" value="Unassembled WGS sequence"/>
</dbReference>
<dbReference type="AlphaFoldDB" id="A0AAN9M9K9"/>
<sequence>MQRVLLNHSDRPNNPLIHIHAPSSNRIPNKYLSTKQTKHSVRLYNQPLLFGNWVQSKLRSGNSNSATYKTIFSFLFLSPFIPRTQGTVTGNYSERLFLSFFEGLSSLLLEEEEEEEEEERQQQKNY</sequence>
<accession>A0AAN9M9K9</accession>
<gene>
    <name evidence="1" type="ORF">VNO77_08986</name>
</gene>
<name>A0AAN9M9K9_CANGL</name>
<reference evidence="1 2" key="1">
    <citation type="submission" date="2024-01" db="EMBL/GenBank/DDBJ databases">
        <title>The genomes of 5 underutilized Papilionoideae crops provide insights into root nodulation and disease resistanc.</title>
        <authorList>
            <person name="Jiang F."/>
        </authorList>
    </citation>
    <scope>NUCLEOTIDE SEQUENCE [LARGE SCALE GENOMIC DNA]</scope>
    <source>
        <strain evidence="1">LVBAO_FW01</strain>
        <tissue evidence="1">Leaves</tissue>
    </source>
</reference>
<proteinExistence type="predicted"/>
<evidence type="ECO:0000313" key="1">
    <source>
        <dbReference type="EMBL" id="KAK7350397.1"/>
    </source>
</evidence>
<keyword evidence="2" id="KW-1185">Reference proteome</keyword>
<evidence type="ECO:0000313" key="2">
    <source>
        <dbReference type="Proteomes" id="UP001367508"/>
    </source>
</evidence>
<protein>
    <submittedName>
        <fullName evidence="1">Uncharacterized protein</fullName>
    </submittedName>
</protein>
<dbReference type="EMBL" id="JAYMYQ010000002">
    <property type="protein sequence ID" value="KAK7350397.1"/>
    <property type="molecule type" value="Genomic_DNA"/>
</dbReference>
<comment type="caution">
    <text evidence="1">The sequence shown here is derived from an EMBL/GenBank/DDBJ whole genome shotgun (WGS) entry which is preliminary data.</text>
</comment>
<organism evidence="1 2">
    <name type="scientific">Canavalia gladiata</name>
    <name type="common">Sword bean</name>
    <name type="synonym">Dolichos gladiatus</name>
    <dbReference type="NCBI Taxonomy" id="3824"/>
    <lineage>
        <taxon>Eukaryota</taxon>
        <taxon>Viridiplantae</taxon>
        <taxon>Streptophyta</taxon>
        <taxon>Embryophyta</taxon>
        <taxon>Tracheophyta</taxon>
        <taxon>Spermatophyta</taxon>
        <taxon>Magnoliopsida</taxon>
        <taxon>eudicotyledons</taxon>
        <taxon>Gunneridae</taxon>
        <taxon>Pentapetalae</taxon>
        <taxon>rosids</taxon>
        <taxon>fabids</taxon>
        <taxon>Fabales</taxon>
        <taxon>Fabaceae</taxon>
        <taxon>Papilionoideae</taxon>
        <taxon>50 kb inversion clade</taxon>
        <taxon>NPAAA clade</taxon>
        <taxon>indigoferoid/millettioid clade</taxon>
        <taxon>Phaseoleae</taxon>
        <taxon>Canavalia</taxon>
    </lineage>
</organism>